<sequence length="399" mass="42457">ADGLPRTGNPGLRCGPRPAHAGPDRPPHLHHAPDRGVRGDLTDGGGARAGPPGGLAALAQHVAADRAHHGRQHRRDDPDRRHLARVRAGHRATARRRPRPDRPGAGQRGAGRGTGRGGGCAGRGRGTVRPHLRSGPERRAGLPLHLRGGGAECCRARLGQLRALAGRRPRLAPARRGGDRAGSRLAARQDVLQRTTPAAAPGRPRRRLRRPGRHLPRLRPRRARARLRVRRGLRLRLHHPGGRAEPRLSPGAALLCRTAGAAADRADPGAAGRGAGSGPVERPAAPRHRRGGGPAAGDPARARLAGDARHRHRTPRARRHRLLRRPWHRLAVLHLLGSEPWPVRAAGATLGDRGPDRCRLGPAARCHRDAGDEPAGPRASPGRAPAARGRVTGSRNGRL</sequence>
<name>A0A6J4KA42_9ACTN</name>
<feature type="region of interest" description="Disordered" evidence="1">
    <location>
        <begin position="262"/>
        <end position="320"/>
    </location>
</feature>
<reference evidence="2" key="1">
    <citation type="submission" date="2020-02" db="EMBL/GenBank/DDBJ databases">
        <authorList>
            <person name="Meier V. D."/>
        </authorList>
    </citation>
    <scope>NUCLEOTIDE SEQUENCE</scope>
    <source>
        <strain evidence="2">AVDCRST_MAG61</strain>
    </source>
</reference>
<dbReference type="AlphaFoldDB" id="A0A6J4KA42"/>
<feature type="compositionally biased region" description="Low complexity" evidence="1">
    <location>
        <begin position="374"/>
        <end position="390"/>
    </location>
</feature>
<feature type="non-terminal residue" evidence="2">
    <location>
        <position position="399"/>
    </location>
</feature>
<evidence type="ECO:0000313" key="2">
    <source>
        <dbReference type="EMBL" id="CAA9300179.1"/>
    </source>
</evidence>
<feature type="compositionally biased region" description="Gly residues" evidence="1">
    <location>
        <begin position="106"/>
        <end position="125"/>
    </location>
</feature>
<organism evidence="2">
    <name type="scientific">uncultured Friedmanniella sp</name>
    <dbReference type="NCBI Taxonomy" id="335381"/>
    <lineage>
        <taxon>Bacteria</taxon>
        <taxon>Bacillati</taxon>
        <taxon>Actinomycetota</taxon>
        <taxon>Actinomycetes</taxon>
        <taxon>Propionibacteriales</taxon>
        <taxon>Nocardioidaceae</taxon>
        <taxon>Friedmanniella</taxon>
        <taxon>environmental samples</taxon>
    </lineage>
</organism>
<proteinExistence type="predicted"/>
<feature type="compositionally biased region" description="Basic residues" evidence="1">
    <location>
        <begin position="309"/>
        <end position="320"/>
    </location>
</feature>
<feature type="region of interest" description="Disordered" evidence="1">
    <location>
        <begin position="362"/>
        <end position="399"/>
    </location>
</feature>
<feature type="non-terminal residue" evidence="2">
    <location>
        <position position="1"/>
    </location>
</feature>
<evidence type="ECO:0000256" key="1">
    <source>
        <dbReference type="SAM" id="MobiDB-lite"/>
    </source>
</evidence>
<feature type="compositionally biased region" description="Basic residues" evidence="1">
    <location>
        <begin position="82"/>
        <end position="99"/>
    </location>
</feature>
<feature type="region of interest" description="Disordered" evidence="1">
    <location>
        <begin position="169"/>
        <end position="214"/>
    </location>
</feature>
<gene>
    <name evidence="2" type="ORF">AVDCRST_MAG61-900</name>
</gene>
<feature type="region of interest" description="Disordered" evidence="1">
    <location>
        <begin position="1"/>
        <end position="144"/>
    </location>
</feature>
<protein>
    <submittedName>
        <fullName evidence="2">Na+/H+ antiporter</fullName>
    </submittedName>
</protein>
<feature type="compositionally biased region" description="Basic residues" evidence="1">
    <location>
        <begin position="203"/>
        <end position="214"/>
    </location>
</feature>
<accession>A0A6J4KA42</accession>
<dbReference type="EMBL" id="CADCTT010000137">
    <property type="protein sequence ID" value="CAA9300179.1"/>
    <property type="molecule type" value="Genomic_DNA"/>
</dbReference>
<feature type="compositionally biased region" description="Gly residues" evidence="1">
    <location>
        <begin position="42"/>
        <end position="53"/>
    </location>
</feature>
<feature type="compositionally biased region" description="Basic and acidic residues" evidence="1">
    <location>
        <begin position="22"/>
        <end position="41"/>
    </location>
</feature>